<dbReference type="OrthoDB" id="1658288at2759"/>
<dbReference type="EMBL" id="SUNJ01002297">
    <property type="protein sequence ID" value="TPP66093.1"/>
    <property type="molecule type" value="Genomic_DNA"/>
</dbReference>
<proteinExistence type="predicted"/>
<protein>
    <submittedName>
        <fullName evidence="1">Uncharacterized protein</fullName>
    </submittedName>
</protein>
<name>A0A504YXG0_FASGI</name>
<accession>A0A504YXG0</accession>
<reference evidence="1 2" key="1">
    <citation type="submission" date="2019-04" db="EMBL/GenBank/DDBJ databases">
        <title>Annotation for the trematode Fasciola gigantica.</title>
        <authorList>
            <person name="Choi Y.-J."/>
        </authorList>
    </citation>
    <scope>NUCLEOTIDE SEQUENCE [LARGE SCALE GENOMIC DNA]</scope>
    <source>
        <strain evidence="1">Uganda_cow_1</strain>
    </source>
</reference>
<sequence>MIQGEISKLTANLAKASGFRRALLLCRRAAFYRKIGRLSSAKEDLEQIKPETEAKFVDYYWQSHLLHVLEGQSKLAEEDLWKCRAELFGVMLFGASSTGWTEKQVTRREQLLQALSRLVQLRGDRRTELTICMNLIELRPRKYAYYYQRGRLYQKVCQLIPALPPRVQQGFDDSNFFFDLLSLGINITNRSYFGRRECKSILNGHRTIYARLVRITD</sequence>
<comment type="caution">
    <text evidence="1">The sequence shown here is derived from an EMBL/GenBank/DDBJ whole genome shotgun (WGS) entry which is preliminary data.</text>
</comment>
<evidence type="ECO:0000313" key="2">
    <source>
        <dbReference type="Proteomes" id="UP000316759"/>
    </source>
</evidence>
<dbReference type="AlphaFoldDB" id="A0A504YXG0"/>
<gene>
    <name evidence="1" type="ORF">FGIG_07481</name>
</gene>
<keyword evidence="2" id="KW-1185">Reference proteome</keyword>
<evidence type="ECO:0000313" key="1">
    <source>
        <dbReference type="EMBL" id="TPP66093.1"/>
    </source>
</evidence>
<organism evidence="1 2">
    <name type="scientific">Fasciola gigantica</name>
    <name type="common">Giant liver fluke</name>
    <dbReference type="NCBI Taxonomy" id="46835"/>
    <lineage>
        <taxon>Eukaryota</taxon>
        <taxon>Metazoa</taxon>
        <taxon>Spiralia</taxon>
        <taxon>Lophotrochozoa</taxon>
        <taxon>Platyhelminthes</taxon>
        <taxon>Trematoda</taxon>
        <taxon>Digenea</taxon>
        <taxon>Plagiorchiida</taxon>
        <taxon>Echinostomata</taxon>
        <taxon>Echinostomatoidea</taxon>
        <taxon>Fasciolidae</taxon>
        <taxon>Fasciola</taxon>
    </lineage>
</organism>
<dbReference type="Proteomes" id="UP000316759">
    <property type="component" value="Unassembled WGS sequence"/>
</dbReference>